<proteinExistence type="predicted"/>
<accession>A0A7C9P966</accession>
<dbReference type="Proteomes" id="UP000483432">
    <property type="component" value="Unassembled WGS sequence"/>
</dbReference>
<organism evidence="1 2">
    <name type="scientific">Sulfuriferula multivorans</name>
    <dbReference type="NCBI Taxonomy" id="1559896"/>
    <lineage>
        <taxon>Bacteria</taxon>
        <taxon>Pseudomonadati</taxon>
        <taxon>Pseudomonadota</taxon>
        <taxon>Betaproteobacteria</taxon>
        <taxon>Nitrosomonadales</taxon>
        <taxon>Sulfuricellaceae</taxon>
        <taxon>Sulfuriferula</taxon>
    </lineage>
</organism>
<dbReference type="InterPro" id="IPR015867">
    <property type="entry name" value="N-reg_PII/ATP_PRibTrfase_C"/>
</dbReference>
<evidence type="ECO:0000313" key="1">
    <source>
        <dbReference type="EMBL" id="NDP49217.1"/>
    </source>
</evidence>
<dbReference type="GO" id="GO:0030234">
    <property type="term" value="F:enzyme regulator activity"/>
    <property type="evidence" value="ECO:0007669"/>
    <property type="project" value="InterPro"/>
</dbReference>
<dbReference type="EMBL" id="JAAFGW010000227">
    <property type="protein sequence ID" value="NDP49217.1"/>
    <property type="molecule type" value="Genomic_DNA"/>
</dbReference>
<evidence type="ECO:0000313" key="2">
    <source>
        <dbReference type="Proteomes" id="UP000483432"/>
    </source>
</evidence>
<dbReference type="Gene3D" id="3.30.70.120">
    <property type="match status" value="1"/>
</dbReference>
<protein>
    <submittedName>
        <fullName evidence="1">Transcriptional regulator</fullName>
    </submittedName>
</protein>
<reference evidence="1 2" key="1">
    <citation type="submission" date="2019-09" db="EMBL/GenBank/DDBJ databases">
        <title>H2 Metabolism Revealed by Metagenomic Analysis in Subglacial Sediment of East Antarctica.</title>
        <authorList>
            <person name="Yang Z."/>
            <person name="Zhang Y."/>
            <person name="Lv Y."/>
            <person name="Yan W."/>
            <person name="Xiao X."/>
            <person name="Sun B."/>
            <person name="Ma H."/>
        </authorList>
    </citation>
    <scope>NUCLEOTIDE SEQUENCE [LARGE SCALE GENOMIC DNA]</scope>
    <source>
        <strain evidence="1">Bin2_2</strain>
    </source>
</reference>
<dbReference type="AlphaFoldDB" id="A0A7C9P966"/>
<name>A0A7C9P966_9PROT</name>
<dbReference type="InterPro" id="IPR002187">
    <property type="entry name" value="N-reg_PII"/>
</dbReference>
<sequence>MPLLHPMKLINIVANMTLEERLVDIAEAHATSGYTILEARGAGSAGLQTGALEGGSNILFMLIVTEPKLTEVMVDIEKLMKRGHHLACFVTDTQVLRREKYAD</sequence>
<dbReference type="GO" id="GO:0006808">
    <property type="term" value="P:regulation of nitrogen utilization"/>
    <property type="evidence" value="ECO:0007669"/>
    <property type="project" value="InterPro"/>
</dbReference>
<comment type="caution">
    <text evidence="1">The sequence shown here is derived from an EMBL/GenBank/DDBJ whole genome shotgun (WGS) entry which is preliminary data.</text>
</comment>
<dbReference type="InterPro" id="IPR011322">
    <property type="entry name" value="N-reg_PII-like_a/b"/>
</dbReference>
<dbReference type="Pfam" id="PF00543">
    <property type="entry name" value="P-II"/>
    <property type="match status" value="1"/>
</dbReference>
<gene>
    <name evidence="1" type="ORF">GZ085_12685</name>
</gene>
<dbReference type="SUPFAM" id="SSF54913">
    <property type="entry name" value="GlnB-like"/>
    <property type="match status" value="1"/>
</dbReference>